<feature type="binding site" evidence="13">
    <location>
        <position position="145"/>
    </location>
    <ligand>
        <name>[2Fe-2S] cluster</name>
        <dbReference type="ChEBI" id="CHEBI:190135"/>
    </ligand>
</feature>
<evidence type="ECO:0000256" key="3">
    <source>
        <dbReference type="ARBA" id="ARBA00012236"/>
    </source>
</evidence>
<dbReference type="SFLD" id="SFLDS00029">
    <property type="entry name" value="Radical_SAM"/>
    <property type="match status" value="1"/>
</dbReference>
<dbReference type="SFLD" id="SFLDG01060">
    <property type="entry name" value="BATS_domain_containing"/>
    <property type="match status" value="1"/>
</dbReference>
<evidence type="ECO:0000256" key="1">
    <source>
        <dbReference type="ARBA" id="ARBA00004942"/>
    </source>
</evidence>
<keyword evidence="11 13" id="KW-0411">Iron-sulfur</keyword>
<feature type="binding site" evidence="13">
    <location>
        <position position="70"/>
    </location>
    <ligand>
        <name>[4Fe-4S] cluster</name>
        <dbReference type="ChEBI" id="CHEBI:49883"/>
        <note>4Fe-4S-S-AdoMet</note>
    </ligand>
</feature>
<evidence type="ECO:0000256" key="8">
    <source>
        <dbReference type="ARBA" id="ARBA00022723"/>
    </source>
</evidence>
<evidence type="ECO:0000256" key="10">
    <source>
        <dbReference type="ARBA" id="ARBA00023004"/>
    </source>
</evidence>
<keyword evidence="10 13" id="KW-0408">Iron</keyword>
<evidence type="ECO:0000256" key="2">
    <source>
        <dbReference type="ARBA" id="ARBA00010765"/>
    </source>
</evidence>
<dbReference type="InterPro" id="IPR013785">
    <property type="entry name" value="Aldolase_TIM"/>
</dbReference>
<keyword evidence="16" id="KW-1185">Reference proteome</keyword>
<evidence type="ECO:0000256" key="6">
    <source>
        <dbReference type="ARBA" id="ARBA00022691"/>
    </source>
</evidence>
<dbReference type="NCBIfam" id="TIGR00433">
    <property type="entry name" value="bioB"/>
    <property type="match status" value="1"/>
</dbReference>
<evidence type="ECO:0000256" key="4">
    <source>
        <dbReference type="ARBA" id="ARBA00022485"/>
    </source>
</evidence>
<feature type="binding site" evidence="13">
    <location>
        <position position="77"/>
    </location>
    <ligand>
        <name>[4Fe-4S] cluster</name>
        <dbReference type="ChEBI" id="CHEBI:49883"/>
        <note>4Fe-4S-S-AdoMet</note>
    </ligand>
</feature>
<dbReference type="PANTHER" id="PTHR22976:SF2">
    <property type="entry name" value="BIOTIN SYNTHASE, MITOCHONDRIAL"/>
    <property type="match status" value="1"/>
</dbReference>
<dbReference type="InterPro" id="IPR007197">
    <property type="entry name" value="rSAM"/>
</dbReference>
<evidence type="ECO:0000256" key="12">
    <source>
        <dbReference type="ARBA" id="ARBA00051157"/>
    </source>
</evidence>
<keyword evidence="7 13" id="KW-0001">2Fe-2S</keyword>
<name>A0ABX7R7W1_9GAMM</name>
<dbReference type="SUPFAM" id="SSF102114">
    <property type="entry name" value="Radical SAM enzymes"/>
    <property type="match status" value="1"/>
</dbReference>
<dbReference type="SMART" id="SM00876">
    <property type="entry name" value="BATS"/>
    <property type="match status" value="1"/>
</dbReference>
<feature type="binding site" evidence="13">
    <location>
        <position position="74"/>
    </location>
    <ligand>
        <name>[4Fe-4S] cluster</name>
        <dbReference type="ChEBI" id="CHEBI:49883"/>
        <note>4Fe-4S-S-AdoMet</note>
    </ligand>
</feature>
<dbReference type="InterPro" id="IPR024177">
    <property type="entry name" value="Biotin_synthase"/>
</dbReference>
<evidence type="ECO:0000256" key="13">
    <source>
        <dbReference type="HAMAP-Rule" id="MF_01694"/>
    </source>
</evidence>
<keyword evidence="9 13" id="KW-0093">Biotin biosynthesis</keyword>
<dbReference type="Proteomes" id="UP000663400">
    <property type="component" value="Chromosome"/>
</dbReference>
<organism evidence="15 16">
    <name type="scientific">Lysobacter arenosi</name>
    <dbReference type="NCBI Taxonomy" id="2795387"/>
    <lineage>
        <taxon>Bacteria</taxon>
        <taxon>Pseudomonadati</taxon>
        <taxon>Pseudomonadota</taxon>
        <taxon>Gammaproteobacteria</taxon>
        <taxon>Lysobacterales</taxon>
        <taxon>Lysobacteraceae</taxon>
        <taxon>Lysobacter</taxon>
    </lineage>
</organism>
<evidence type="ECO:0000259" key="14">
    <source>
        <dbReference type="PROSITE" id="PS51918"/>
    </source>
</evidence>
<gene>
    <name evidence="13 15" type="primary">bioB</name>
    <name evidence="15" type="ORF">HIV01_013510</name>
</gene>
<accession>A0ABX7R7W1</accession>
<keyword evidence="8 13" id="KW-0479">Metal-binding</keyword>
<comment type="subunit">
    <text evidence="13">Homodimer.</text>
</comment>
<reference evidence="15 16" key="1">
    <citation type="submission" date="2021-02" db="EMBL/GenBank/DDBJ databases">
        <title>Lysobacter arenosi sp. nov., isolated from soil of gangwondo yeongwol, south Korea.</title>
        <authorList>
            <person name="Kim K.R."/>
            <person name="Kim K.H."/>
            <person name="Jeon C.O."/>
        </authorList>
    </citation>
    <scope>NUCLEOTIDE SEQUENCE [LARGE SCALE GENOMIC DNA]</scope>
    <source>
        <strain evidence="15 16">R7</strain>
    </source>
</reference>
<feature type="domain" description="Radical SAM core" evidence="14">
    <location>
        <begin position="55"/>
        <end position="273"/>
    </location>
</feature>
<evidence type="ECO:0000256" key="9">
    <source>
        <dbReference type="ARBA" id="ARBA00022756"/>
    </source>
</evidence>
<dbReference type="SFLD" id="SFLDF00272">
    <property type="entry name" value="biotin_synthase"/>
    <property type="match status" value="1"/>
</dbReference>
<feature type="binding site" evidence="13">
    <location>
        <position position="277"/>
    </location>
    <ligand>
        <name>[2Fe-2S] cluster</name>
        <dbReference type="ChEBI" id="CHEBI:190135"/>
    </ligand>
</feature>
<sequence length="365" mass="39447">MSAVSAAPSASAPTLDPSALRHDWSRAEVRALFDLPFPELLHRAGQVHRETFDPAEIQVSTLLSIKTGGCPEDCGYCPQAARYHTGVEATKLMSTEAVIEKARQAKAAGASRFCMGAAWRSPKDRDIPKVAAMITEVKAMGLETCATLGMLSGTQAQALREAGLDYYNHNLDTAPEFYNQIIHTREMQDRLDTLSHVRDVGMKTCCGGIVGMGESREQRAGLLQTLANLPAHPDSVPINRLVQVEGTPLAGAEQLDPFEFVRTVAVARILMPRSMVRLSAGREAMSDELQALCFLAGANSIFYGEKLLTTGNPDTERDMALFARLGLRPMQVTQQGTTVHAEIVEQIDGDPSSSSFRSATPTCAA</sequence>
<dbReference type="Pfam" id="PF06968">
    <property type="entry name" value="BATS"/>
    <property type="match status" value="1"/>
</dbReference>
<dbReference type="InterPro" id="IPR002684">
    <property type="entry name" value="Biotin_synth/BioAB"/>
</dbReference>
<comment type="function">
    <text evidence="13">Catalyzes the conversion of dethiobiotin (DTB) to biotin by the insertion of a sulfur atom into dethiobiotin via a radical-based mechanism.</text>
</comment>
<dbReference type="InterPro" id="IPR058240">
    <property type="entry name" value="rSAM_sf"/>
</dbReference>
<proteinExistence type="inferred from homology"/>
<keyword evidence="5 13" id="KW-0808">Transferase</keyword>
<keyword evidence="6 13" id="KW-0949">S-adenosyl-L-methionine</keyword>
<dbReference type="EC" id="2.8.1.6" evidence="3 13"/>
<comment type="cofactor">
    <cofactor evidence="13">
        <name>[4Fe-4S] cluster</name>
        <dbReference type="ChEBI" id="CHEBI:49883"/>
    </cofactor>
    <text evidence="13">Binds 1 [4Fe-4S] cluster. The cluster is coordinated with 3 cysteines and an exchangeable S-adenosyl-L-methionine.</text>
</comment>
<comment type="similarity">
    <text evidence="2 13">Belongs to the radical SAM superfamily. Biotin synthase family.</text>
</comment>
<feature type="binding site" evidence="13">
    <location>
        <position position="205"/>
    </location>
    <ligand>
        <name>[2Fe-2S] cluster</name>
        <dbReference type="ChEBI" id="CHEBI:190135"/>
    </ligand>
</feature>
<dbReference type="EMBL" id="CP071517">
    <property type="protein sequence ID" value="QSX74208.1"/>
    <property type="molecule type" value="Genomic_DNA"/>
</dbReference>
<dbReference type="GO" id="GO:0004076">
    <property type="term" value="F:biotin synthase activity"/>
    <property type="evidence" value="ECO:0007669"/>
    <property type="project" value="UniProtKB-EC"/>
</dbReference>
<evidence type="ECO:0000313" key="16">
    <source>
        <dbReference type="Proteomes" id="UP000663400"/>
    </source>
</evidence>
<dbReference type="HAMAP" id="MF_01694">
    <property type="entry name" value="BioB"/>
    <property type="match status" value="1"/>
</dbReference>
<dbReference type="PROSITE" id="PS51918">
    <property type="entry name" value="RADICAL_SAM"/>
    <property type="match status" value="1"/>
</dbReference>
<dbReference type="CDD" id="cd01335">
    <property type="entry name" value="Radical_SAM"/>
    <property type="match status" value="1"/>
</dbReference>
<dbReference type="SFLD" id="SFLDG01278">
    <property type="entry name" value="biotin_synthase_like"/>
    <property type="match status" value="1"/>
</dbReference>
<dbReference type="PANTHER" id="PTHR22976">
    <property type="entry name" value="BIOTIN SYNTHASE"/>
    <property type="match status" value="1"/>
</dbReference>
<protein>
    <recommendedName>
        <fullName evidence="3 13">Biotin synthase</fullName>
        <ecNumber evidence="3 13">2.8.1.6</ecNumber>
    </recommendedName>
</protein>
<dbReference type="SMART" id="SM00729">
    <property type="entry name" value="Elp3"/>
    <property type="match status" value="1"/>
</dbReference>
<comment type="pathway">
    <text evidence="1 13">Cofactor biosynthesis; biotin biosynthesis; biotin from 7,8-diaminononanoate: step 2/2.</text>
</comment>
<dbReference type="Pfam" id="PF04055">
    <property type="entry name" value="Radical_SAM"/>
    <property type="match status" value="1"/>
</dbReference>
<evidence type="ECO:0000256" key="7">
    <source>
        <dbReference type="ARBA" id="ARBA00022714"/>
    </source>
</evidence>
<keyword evidence="4 13" id="KW-0004">4Fe-4S</keyword>
<evidence type="ECO:0000256" key="11">
    <source>
        <dbReference type="ARBA" id="ARBA00023014"/>
    </source>
</evidence>
<dbReference type="RefSeq" id="WP_200607899.1">
    <property type="nucleotide sequence ID" value="NZ_CP071517.1"/>
</dbReference>
<evidence type="ECO:0000256" key="5">
    <source>
        <dbReference type="ARBA" id="ARBA00022679"/>
    </source>
</evidence>
<dbReference type="Gene3D" id="3.20.20.70">
    <property type="entry name" value="Aldolase class I"/>
    <property type="match status" value="1"/>
</dbReference>
<evidence type="ECO:0000313" key="15">
    <source>
        <dbReference type="EMBL" id="QSX74208.1"/>
    </source>
</evidence>
<comment type="catalytic activity">
    <reaction evidence="12 13">
        <text>(4R,5S)-dethiobiotin + (sulfur carrier)-SH + 2 reduced [2Fe-2S]-[ferredoxin] + 2 S-adenosyl-L-methionine = (sulfur carrier)-H + biotin + 2 5'-deoxyadenosine + 2 L-methionine + 2 oxidized [2Fe-2S]-[ferredoxin]</text>
        <dbReference type="Rhea" id="RHEA:22060"/>
        <dbReference type="Rhea" id="RHEA-COMP:10000"/>
        <dbReference type="Rhea" id="RHEA-COMP:10001"/>
        <dbReference type="Rhea" id="RHEA-COMP:14737"/>
        <dbReference type="Rhea" id="RHEA-COMP:14739"/>
        <dbReference type="ChEBI" id="CHEBI:17319"/>
        <dbReference type="ChEBI" id="CHEBI:29917"/>
        <dbReference type="ChEBI" id="CHEBI:33737"/>
        <dbReference type="ChEBI" id="CHEBI:33738"/>
        <dbReference type="ChEBI" id="CHEBI:57586"/>
        <dbReference type="ChEBI" id="CHEBI:57844"/>
        <dbReference type="ChEBI" id="CHEBI:59789"/>
        <dbReference type="ChEBI" id="CHEBI:64428"/>
        <dbReference type="ChEBI" id="CHEBI:149473"/>
        <dbReference type="EC" id="2.8.1.6"/>
    </reaction>
</comment>
<comment type="cofactor">
    <cofactor evidence="13">
        <name>[2Fe-2S] cluster</name>
        <dbReference type="ChEBI" id="CHEBI:190135"/>
    </cofactor>
    <text evidence="13">Binds 1 [2Fe-2S] cluster. The cluster is coordinated with 3 cysteines and 1 arginine.</text>
</comment>
<dbReference type="InterPro" id="IPR006638">
    <property type="entry name" value="Elp3/MiaA/NifB-like_rSAM"/>
</dbReference>
<dbReference type="InterPro" id="IPR010722">
    <property type="entry name" value="BATS_dom"/>
</dbReference>
<dbReference type="PIRSF" id="PIRSF001619">
    <property type="entry name" value="Biotin_synth"/>
    <property type="match status" value="1"/>
</dbReference>
<feature type="binding site" evidence="13">
    <location>
        <position position="114"/>
    </location>
    <ligand>
        <name>[2Fe-2S] cluster</name>
        <dbReference type="ChEBI" id="CHEBI:190135"/>
    </ligand>
</feature>